<dbReference type="Proteomes" id="UP000467305">
    <property type="component" value="Unassembled WGS sequence"/>
</dbReference>
<proteinExistence type="predicted"/>
<dbReference type="Pfam" id="PF13585">
    <property type="entry name" value="CHU_C"/>
    <property type="match status" value="1"/>
</dbReference>
<dbReference type="OrthoDB" id="607469at2"/>
<gene>
    <name evidence="1" type="ORF">F7018_18075</name>
</gene>
<evidence type="ECO:0000313" key="2">
    <source>
        <dbReference type="Proteomes" id="UP000467305"/>
    </source>
</evidence>
<keyword evidence="2" id="KW-1185">Reference proteome</keyword>
<dbReference type="NCBIfam" id="TIGR04131">
    <property type="entry name" value="Bac_Flav_CTERM"/>
    <property type="match status" value="1"/>
</dbReference>
<dbReference type="RefSeq" id="WP_150901499.1">
    <property type="nucleotide sequence ID" value="NZ_WAAU01000082.1"/>
</dbReference>
<evidence type="ECO:0000313" key="1">
    <source>
        <dbReference type="EMBL" id="KAB1151693.1"/>
    </source>
</evidence>
<accession>A0A7J5A4Y8</accession>
<feature type="non-terminal residue" evidence="1">
    <location>
        <position position="1"/>
    </location>
</feature>
<dbReference type="InterPro" id="IPR025667">
    <property type="entry name" value="SprB_repeat"/>
</dbReference>
<name>A0A7J5A4Y8_9FLAO</name>
<protein>
    <submittedName>
        <fullName evidence="1">T9SS type B sorting domain-containing protein</fullName>
    </submittedName>
</protein>
<organism evidence="1 2">
    <name type="scientific">Tenacibaculum aiptasiae</name>
    <dbReference type="NCBI Taxonomy" id="426481"/>
    <lineage>
        <taxon>Bacteria</taxon>
        <taxon>Pseudomonadati</taxon>
        <taxon>Bacteroidota</taxon>
        <taxon>Flavobacteriia</taxon>
        <taxon>Flavobacteriales</taxon>
        <taxon>Flavobacteriaceae</taxon>
        <taxon>Tenacibaculum</taxon>
    </lineage>
</organism>
<dbReference type="AlphaFoldDB" id="A0A7J5A4Y8"/>
<dbReference type="EMBL" id="WAAU01000082">
    <property type="protein sequence ID" value="KAB1151693.1"/>
    <property type="molecule type" value="Genomic_DNA"/>
</dbReference>
<reference evidence="1 2" key="1">
    <citation type="submission" date="2019-09" db="EMBL/GenBank/DDBJ databases">
        <authorList>
            <person name="Cao W.R."/>
        </authorList>
    </citation>
    <scope>NUCLEOTIDE SEQUENCE [LARGE SCALE GENOMIC DNA]</scope>
    <source>
        <strain evidence="2">a4</strain>
    </source>
</reference>
<dbReference type="Pfam" id="PF13573">
    <property type="entry name" value="SprB"/>
    <property type="match status" value="4"/>
</dbReference>
<sequence>NTYTITGTGTNSCTTDVVVTISENAIVDASAAITVTEFGCTTGNTTNNATVTVNPANITGGTGTYVRAIFVYDNGTPGDTTDDITQDSTSFSFGVTNEAGGNVSVTVFDDKGCIDTETVTIQPFERLIDAAITVTKAIDCATGEDITVKINPDIANASYTITGAATGFTATQVVPVATDAATFTGLATDNYTITITHPVTGCILSTAHIVGDAPEFELIVDNIQRACFGGNGSVDLSFNPVTPYADIYTYEIFNVGGATTGITGNGTGNVTTTINNLPAGNYYAVITMPNSPFCSARSANFTIDQPANDLTLAHALTYLKCNQADSGEVKLTAQGGWGVYEYELVNLTTGTTVQAYNNNDAITGLTAGNYQATVRDANNCTEVITFQLDAGTTITGAFTVTPNDCIGESTATIEVTGVTGGQLQAAPLTYTYVLELPDGTRTTSQASPIFTNLPAGNGYSVIVSDGYSCDGRVGPINIVDPTEATATANITADITCNRPQASVEVTGSGGNGPYMYSNDGINFVNNPIFNVGAGEHQFYVRDNQLCISDPTTITIDPYEALVATLDTSAAIITCNGDSNAVLSANVTGGLGNYEYQLLDNTNAVISGWQQSNSFGGLNVGIYKIAVRSTNAAGDVCTTETAEHQITEPLPLSGNAVPTHVTCFGGNTGSITVNAFDGNGDYEYNITAVPDRPEFPADKYVKNNVFENLSAGVYMITIKDVIGCPLAPIQVTITEPTELNIGLVNVTEQTCLNDPTPTITVDVQGGTQPYFISINNVELATPYSQNQITLGSAEGIAANTVYVISVRDSGGGCAPKALSPLTTIDPVDLRLTVDFEYTCPSGNIIKAIVDDQYKNSMSYTLFDGSGTAVTTNTTGEFIDVAAGNGYTVTATHTVTACSESSTSSPIDIQDIQALTMTIDDSQKNKLIANVDFGLPPYNFTVDGVDMGSDNEFTILQTKDYTITVRDARGCELTLTVRGVYVTITVPNIFTPDGDGINDYWYPLEVEDYHNLRVFIYDRYARKIQNFQGVQQGWDGLYEGKPLPSGDYWYTIYYNELSGEEKKIMGHFTLYR</sequence>
<dbReference type="InterPro" id="IPR026341">
    <property type="entry name" value="T9SS_type_B"/>
</dbReference>
<comment type="caution">
    <text evidence="1">The sequence shown here is derived from an EMBL/GenBank/DDBJ whole genome shotgun (WGS) entry which is preliminary data.</text>
</comment>